<keyword evidence="2" id="KW-0812">Transmembrane</keyword>
<comment type="caution">
    <text evidence="3">The sequence shown here is derived from an EMBL/GenBank/DDBJ whole genome shotgun (WGS) entry which is preliminary data.</text>
</comment>
<dbReference type="RefSeq" id="WP_179462991.1">
    <property type="nucleotide sequence ID" value="NZ_JACBZX010000001.1"/>
</dbReference>
<feature type="region of interest" description="Disordered" evidence="1">
    <location>
        <begin position="1"/>
        <end position="24"/>
    </location>
</feature>
<reference evidence="3 4" key="1">
    <citation type="submission" date="2020-07" db="EMBL/GenBank/DDBJ databases">
        <title>Sequencing the genomes of 1000 actinobacteria strains.</title>
        <authorList>
            <person name="Klenk H.-P."/>
        </authorList>
    </citation>
    <scope>NUCLEOTIDE SEQUENCE [LARGE SCALE GENOMIC DNA]</scope>
    <source>
        <strain evidence="3 4">DSM 24723</strain>
    </source>
</reference>
<name>A0A852X3L9_9MICO</name>
<evidence type="ECO:0000313" key="4">
    <source>
        <dbReference type="Proteomes" id="UP000592181"/>
    </source>
</evidence>
<evidence type="ECO:0008006" key="5">
    <source>
        <dbReference type="Google" id="ProtNLM"/>
    </source>
</evidence>
<dbReference type="Proteomes" id="UP000592181">
    <property type="component" value="Unassembled WGS sequence"/>
</dbReference>
<accession>A0A852X3L9</accession>
<organism evidence="3 4">
    <name type="scientific">Janibacter alkaliphilus</name>
    <dbReference type="NCBI Taxonomy" id="1069963"/>
    <lineage>
        <taxon>Bacteria</taxon>
        <taxon>Bacillati</taxon>
        <taxon>Actinomycetota</taxon>
        <taxon>Actinomycetes</taxon>
        <taxon>Micrococcales</taxon>
        <taxon>Intrasporangiaceae</taxon>
        <taxon>Janibacter</taxon>
    </lineage>
</organism>
<keyword evidence="2" id="KW-1133">Transmembrane helix</keyword>
<keyword evidence="2" id="KW-0472">Membrane</keyword>
<evidence type="ECO:0000313" key="3">
    <source>
        <dbReference type="EMBL" id="NYG37656.1"/>
    </source>
</evidence>
<sequence length="109" mass="11004">MTTPPPASPPPAPGPPPGGAGPVDHPDGTKILVLGILGLVCCSFLGPFAWVMGNRVMAEIDASPGRYSNRQTVNIGRILGIIATVLLVIGVIFGIITAVTGGFSAEVST</sequence>
<feature type="compositionally biased region" description="Pro residues" evidence="1">
    <location>
        <begin position="1"/>
        <end position="19"/>
    </location>
</feature>
<feature type="transmembrane region" description="Helical" evidence="2">
    <location>
        <begin position="74"/>
        <end position="99"/>
    </location>
</feature>
<dbReference type="AlphaFoldDB" id="A0A852X3L9"/>
<proteinExistence type="predicted"/>
<evidence type="ECO:0000256" key="2">
    <source>
        <dbReference type="SAM" id="Phobius"/>
    </source>
</evidence>
<evidence type="ECO:0000256" key="1">
    <source>
        <dbReference type="SAM" id="MobiDB-lite"/>
    </source>
</evidence>
<keyword evidence="4" id="KW-1185">Reference proteome</keyword>
<feature type="transmembrane region" description="Helical" evidence="2">
    <location>
        <begin position="31"/>
        <end position="53"/>
    </location>
</feature>
<gene>
    <name evidence="3" type="ORF">BJY28_002125</name>
</gene>
<protein>
    <recommendedName>
        <fullName evidence="5">DUF4190 domain-containing protein</fullName>
    </recommendedName>
</protein>
<dbReference type="EMBL" id="JACBZX010000001">
    <property type="protein sequence ID" value="NYG37656.1"/>
    <property type="molecule type" value="Genomic_DNA"/>
</dbReference>